<name>D3E238_METRM</name>
<dbReference type="RefSeq" id="WP_012955550.1">
    <property type="nucleotide sequence ID" value="NC_013790.1"/>
</dbReference>
<dbReference type="STRING" id="634498.mru_0748"/>
<dbReference type="AlphaFoldDB" id="D3E238"/>
<accession>D3E238</accession>
<dbReference type="OrthoDB" id="78466at2157"/>
<organism evidence="1 2">
    <name type="scientific">Methanobrevibacter ruminantium (strain ATCC 35063 / DSM 1093 / JCM 13430 / OCM 146 / M1)</name>
    <name type="common">Methanobacterium ruminantium</name>
    <dbReference type="NCBI Taxonomy" id="634498"/>
    <lineage>
        <taxon>Archaea</taxon>
        <taxon>Methanobacteriati</taxon>
        <taxon>Methanobacteriota</taxon>
        <taxon>Methanomada group</taxon>
        <taxon>Methanobacteria</taxon>
        <taxon>Methanobacteriales</taxon>
        <taxon>Methanobacteriaceae</taxon>
        <taxon>Methanobrevibacter</taxon>
    </lineage>
</organism>
<dbReference type="GeneID" id="59558472"/>
<dbReference type="KEGG" id="mru:mru_0748"/>
<evidence type="ECO:0000313" key="2">
    <source>
        <dbReference type="Proteomes" id="UP000008680"/>
    </source>
</evidence>
<protein>
    <submittedName>
        <fullName evidence="1">TPR repeat-containing protein</fullName>
    </submittedName>
</protein>
<dbReference type="EMBL" id="CP001719">
    <property type="protein sequence ID" value="ADC46599.1"/>
    <property type="molecule type" value="Genomic_DNA"/>
</dbReference>
<reference evidence="1 2" key="1">
    <citation type="journal article" date="2010" name="PLoS ONE">
        <title>The genome sequence of the rumen methanogen Methanobrevibacter ruminantium reveals new possibilities for controlling ruminant methane emissions.</title>
        <authorList>
            <person name="Leahy S.C."/>
            <person name="Kelly W.J."/>
            <person name="Altermann E."/>
            <person name="Ronimus R.S."/>
            <person name="Yeoman C.J."/>
            <person name="Pacheco D.M."/>
            <person name="Li D."/>
            <person name="Kong Z."/>
            <person name="McTavish S."/>
            <person name="Sang C."/>
            <person name="Lambie S.C."/>
            <person name="Janssen P.H."/>
            <person name="Dey D."/>
            <person name="Attwood G.T."/>
        </authorList>
    </citation>
    <scope>NUCLEOTIDE SEQUENCE [LARGE SCALE GENOMIC DNA]</scope>
    <source>
        <strain evidence="2">ATCC 35063 / DSM 1093 / JCM 13430 / OCM 146 / M1</strain>
    </source>
</reference>
<dbReference type="HOGENOM" id="CLU_1052163_0_0_2"/>
<gene>
    <name evidence="1" type="ordered locus">mru_0748</name>
</gene>
<dbReference type="SUPFAM" id="SSF48452">
    <property type="entry name" value="TPR-like"/>
    <property type="match status" value="1"/>
</dbReference>
<sequence length="264" mass="31432">MGLAKEARDLERENKYDDAFELAEEARKLEKNGKYDEAIELILNYLDQNPQYKTIDYYHFANPIEEILFNVYIEDIDSVKTLNLEECLELIYFTLARAYGKKGDKEKEEKYLKIANKINPVSAIILLRLCKYCQSINENEKIKELAPDIMKYSYNSKILIESYLTLAFSYLDDKQEKELYNHLMQFYLTVETGTDFWDSIKEDIKYLEEHEIQVGFNPEMFSILKYLIALHTKQGREDTAKYFKDILYLMEEFTKSLNELRYDS</sequence>
<evidence type="ECO:0000313" key="1">
    <source>
        <dbReference type="EMBL" id="ADC46599.1"/>
    </source>
</evidence>
<keyword evidence="2" id="KW-1185">Reference proteome</keyword>
<dbReference type="Proteomes" id="UP000008680">
    <property type="component" value="Chromosome"/>
</dbReference>
<dbReference type="eggNOG" id="arCOG14767">
    <property type="taxonomic scope" value="Archaea"/>
</dbReference>
<dbReference type="InterPro" id="IPR011990">
    <property type="entry name" value="TPR-like_helical_dom_sf"/>
</dbReference>
<proteinExistence type="predicted"/>
<dbReference type="Gene3D" id="1.25.40.10">
    <property type="entry name" value="Tetratricopeptide repeat domain"/>
    <property type="match status" value="1"/>
</dbReference>
<dbReference type="PATRIC" id="fig|634498.28.peg.750"/>